<accession>A0A5M8PTQ3</accession>
<sequence>MAETSSCQQTGSGPIFPILVLATEAGHSGLTQLPIGREQPNQQRLEIEVGDRPQAWLPAPAPPAPAPALAQVADAPPAATKPSTAMTGRKGGRVSKVAAGDF</sequence>
<evidence type="ECO:0000313" key="3">
    <source>
        <dbReference type="Proteomes" id="UP000324767"/>
    </source>
</evidence>
<organism evidence="2 3">
    <name type="scientific">Lasallia pustulata</name>
    <dbReference type="NCBI Taxonomy" id="136370"/>
    <lineage>
        <taxon>Eukaryota</taxon>
        <taxon>Fungi</taxon>
        <taxon>Dikarya</taxon>
        <taxon>Ascomycota</taxon>
        <taxon>Pezizomycotina</taxon>
        <taxon>Lecanoromycetes</taxon>
        <taxon>OSLEUM clade</taxon>
        <taxon>Umbilicariomycetidae</taxon>
        <taxon>Umbilicariales</taxon>
        <taxon>Umbilicariaceae</taxon>
        <taxon>Lasallia</taxon>
    </lineage>
</organism>
<comment type="caution">
    <text evidence="2">The sequence shown here is derived from an EMBL/GenBank/DDBJ whole genome shotgun (WGS) entry which is preliminary data.</text>
</comment>
<proteinExistence type="predicted"/>
<evidence type="ECO:0000256" key="1">
    <source>
        <dbReference type="SAM" id="MobiDB-lite"/>
    </source>
</evidence>
<reference evidence="2 3" key="1">
    <citation type="submission" date="2019-09" db="EMBL/GenBank/DDBJ databases">
        <title>The hologenome of the rock-dwelling lichen Lasallia pustulata.</title>
        <authorList>
            <person name="Greshake Tzovaras B."/>
            <person name="Segers F."/>
            <person name="Bicker A."/>
            <person name="Dal Grande F."/>
            <person name="Otte J."/>
            <person name="Hankeln T."/>
            <person name="Schmitt I."/>
            <person name="Ebersberger I."/>
        </authorList>
    </citation>
    <scope>NUCLEOTIDE SEQUENCE [LARGE SCALE GENOMIC DNA]</scope>
    <source>
        <strain evidence="2">A1-1</strain>
    </source>
</reference>
<feature type="region of interest" description="Disordered" evidence="1">
    <location>
        <begin position="74"/>
        <end position="102"/>
    </location>
</feature>
<dbReference type="AlphaFoldDB" id="A0A5M8PTQ3"/>
<evidence type="ECO:0000313" key="2">
    <source>
        <dbReference type="EMBL" id="KAA6412385.1"/>
    </source>
</evidence>
<gene>
    <name evidence="2" type="ORF">FRX48_03375</name>
</gene>
<protein>
    <submittedName>
        <fullName evidence="2">Uncharacterized protein</fullName>
    </submittedName>
</protein>
<dbReference type="Proteomes" id="UP000324767">
    <property type="component" value="Unassembled WGS sequence"/>
</dbReference>
<name>A0A5M8PTQ3_9LECA</name>
<dbReference type="EMBL" id="VXIT01000005">
    <property type="protein sequence ID" value="KAA6412385.1"/>
    <property type="molecule type" value="Genomic_DNA"/>
</dbReference>